<dbReference type="Pfam" id="PF01743">
    <property type="entry name" value="PolyA_pol"/>
    <property type="match status" value="1"/>
</dbReference>
<dbReference type="OrthoDB" id="445712at2759"/>
<evidence type="ECO:0000313" key="9">
    <source>
        <dbReference type="Proteomes" id="UP000284706"/>
    </source>
</evidence>
<dbReference type="GO" id="GO:0001680">
    <property type="term" value="P:tRNA 3'-terminal CCA addition"/>
    <property type="evidence" value="ECO:0007669"/>
    <property type="project" value="UniProtKB-ARBA"/>
</dbReference>
<comment type="similarity">
    <text evidence="1 5">Belongs to the tRNA nucleotidyltransferase/poly(A) polymerase family.</text>
</comment>
<sequence length="552" mass="61746">MSLGKGVIRHTNIPEKLEIHLTEVEDKICNLLRECSIYLRQKKGISTTCRIAGGWVRDKLLGHQSNDMDVALSDIMGLAFAEHLRDYAHSNGVELGPIAKIEQNPDQSKHLETARIKVFGLDLDLVNLRSEEYAKDSRIPTSVAFGQPLEDARRRDITINALFYNVDSRAVEDFTKKVGLDDLRHGIIRTPLPPKETFIDDPLRVLRCIRFASRFGFTLVQDLKEAARDIVVQEALISKVARERVGDELVKMIKGPAPLHSAQLIHELSLYHCIFTVVPPEAKEGLSSQFLKDNADSALRAASILNAFLSPSQFHEIVPHPALLSVVMEDDSAKARLLLAALLVPYKGMFFKDKKKDSPMVTAVIRDSLKLGTQNHFLDGVPTLFSALPLVKEHLQQSSSRPLTRVELGLFLRDKLVHNANTGTHWTTSLLFALITDLEPLYNLPEDSLAINAATEIVSSYNSFLTLILDLGLQNDVDSKPLLNGREVRTALGLLKDGPWIGKVMEDVVKWQLAHPTGSKDDCLEWLKEQGPDLQIGKDEDRQVPSKRIRTR</sequence>
<evidence type="ECO:0000259" key="7">
    <source>
        <dbReference type="Pfam" id="PF12627"/>
    </source>
</evidence>
<dbReference type="Proteomes" id="UP000284706">
    <property type="component" value="Unassembled WGS sequence"/>
</dbReference>
<protein>
    <recommendedName>
        <fullName evidence="10">Poly A polymerase head domain-containing protein</fullName>
    </recommendedName>
</protein>
<dbReference type="PANTHER" id="PTHR13734:SF5">
    <property type="entry name" value="CCA TRNA NUCLEOTIDYLTRANSFERASE, MITOCHONDRIAL"/>
    <property type="match status" value="1"/>
</dbReference>
<dbReference type="InterPro" id="IPR043519">
    <property type="entry name" value="NT_sf"/>
</dbReference>
<dbReference type="SUPFAM" id="SSF81301">
    <property type="entry name" value="Nucleotidyltransferase"/>
    <property type="match status" value="1"/>
</dbReference>
<dbReference type="GO" id="GO:0052927">
    <property type="term" value="F:CC tRNA cytidylyltransferase activity"/>
    <property type="evidence" value="ECO:0007669"/>
    <property type="project" value="TreeGrafter"/>
</dbReference>
<dbReference type="EMBL" id="NHYE01005663">
    <property type="protein sequence ID" value="PPQ64757.1"/>
    <property type="molecule type" value="Genomic_DNA"/>
</dbReference>
<dbReference type="CDD" id="cd05398">
    <property type="entry name" value="NT_ClassII-CCAase"/>
    <property type="match status" value="1"/>
</dbReference>
<keyword evidence="3" id="KW-0547">Nucleotide-binding</keyword>
<evidence type="ECO:0000256" key="4">
    <source>
        <dbReference type="ARBA" id="ARBA00022884"/>
    </source>
</evidence>
<dbReference type="GO" id="GO:0003723">
    <property type="term" value="F:RNA binding"/>
    <property type="evidence" value="ECO:0007669"/>
    <property type="project" value="UniProtKB-KW"/>
</dbReference>
<dbReference type="FunCoup" id="A0A409VEZ3">
    <property type="interactions" value="539"/>
</dbReference>
<dbReference type="FunFam" id="3.30.460.10:FF:000019">
    <property type="entry name" value="tRNA nucleotidyltransferase cca2"/>
    <property type="match status" value="1"/>
</dbReference>
<dbReference type="GO" id="GO:0000166">
    <property type="term" value="F:nucleotide binding"/>
    <property type="evidence" value="ECO:0007669"/>
    <property type="project" value="UniProtKB-KW"/>
</dbReference>
<name>A0A409VEZ3_9AGAR</name>
<dbReference type="InterPro" id="IPR002646">
    <property type="entry name" value="PolA_pol_head_dom"/>
</dbReference>
<dbReference type="GO" id="GO:0005739">
    <property type="term" value="C:mitochondrion"/>
    <property type="evidence" value="ECO:0007669"/>
    <property type="project" value="UniProtKB-ARBA"/>
</dbReference>
<keyword evidence="4 5" id="KW-0694">RNA-binding</keyword>
<evidence type="ECO:0000256" key="2">
    <source>
        <dbReference type="ARBA" id="ARBA00022679"/>
    </source>
</evidence>
<evidence type="ECO:0000256" key="3">
    <source>
        <dbReference type="ARBA" id="ARBA00022741"/>
    </source>
</evidence>
<gene>
    <name evidence="8" type="ORF">CVT26_002701</name>
</gene>
<dbReference type="InterPro" id="IPR032828">
    <property type="entry name" value="PolyA_RNA-bd"/>
</dbReference>
<dbReference type="GO" id="GO:0052929">
    <property type="term" value="F:ATP:3'-cytidine-cytidine-tRNA adenylyltransferase activity"/>
    <property type="evidence" value="ECO:0007669"/>
    <property type="project" value="TreeGrafter"/>
</dbReference>
<dbReference type="Pfam" id="PF12627">
    <property type="entry name" value="PolyA_pol_RNAbd"/>
    <property type="match status" value="1"/>
</dbReference>
<feature type="domain" description="Poly A polymerase head" evidence="6">
    <location>
        <begin position="49"/>
        <end position="189"/>
    </location>
</feature>
<evidence type="ECO:0000259" key="6">
    <source>
        <dbReference type="Pfam" id="PF01743"/>
    </source>
</evidence>
<feature type="domain" description="tRNA nucleotidyltransferase/poly(A) polymerase RNA and SrmB- binding" evidence="7">
    <location>
        <begin position="216"/>
        <end position="280"/>
    </location>
</feature>
<dbReference type="SUPFAM" id="SSF81891">
    <property type="entry name" value="Poly A polymerase C-terminal region-like"/>
    <property type="match status" value="1"/>
</dbReference>
<dbReference type="PANTHER" id="PTHR13734">
    <property type="entry name" value="TRNA-NUCLEOTIDYLTRANSFERASE"/>
    <property type="match status" value="1"/>
</dbReference>
<dbReference type="STRING" id="231916.A0A409VEZ3"/>
<accession>A0A409VEZ3</accession>
<dbReference type="Gene3D" id="1.10.3090.10">
    <property type="entry name" value="cca-adding enzyme, domain 2"/>
    <property type="match status" value="1"/>
</dbReference>
<reference evidence="8 9" key="1">
    <citation type="journal article" date="2018" name="Evol. Lett.">
        <title>Horizontal gene cluster transfer increased hallucinogenic mushroom diversity.</title>
        <authorList>
            <person name="Reynolds H.T."/>
            <person name="Vijayakumar V."/>
            <person name="Gluck-Thaler E."/>
            <person name="Korotkin H.B."/>
            <person name="Matheny P.B."/>
            <person name="Slot J.C."/>
        </authorList>
    </citation>
    <scope>NUCLEOTIDE SEQUENCE [LARGE SCALE GENOMIC DNA]</scope>
    <source>
        <strain evidence="8 9">SRW20</strain>
    </source>
</reference>
<proteinExistence type="inferred from homology"/>
<dbReference type="AlphaFoldDB" id="A0A409VEZ3"/>
<comment type="caution">
    <text evidence="8">The sequence shown here is derived from an EMBL/GenBank/DDBJ whole genome shotgun (WGS) entry which is preliminary data.</text>
</comment>
<evidence type="ECO:0008006" key="10">
    <source>
        <dbReference type="Google" id="ProtNLM"/>
    </source>
</evidence>
<evidence type="ECO:0000313" key="8">
    <source>
        <dbReference type="EMBL" id="PPQ64757.1"/>
    </source>
</evidence>
<keyword evidence="9" id="KW-1185">Reference proteome</keyword>
<dbReference type="InParanoid" id="A0A409VEZ3"/>
<organism evidence="8 9">
    <name type="scientific">Gymnopilus dilepis</name>
    <dbReference type="NCBI Taxonomy" id="231916"/>
    <lineage>
        <taxon>Eukaryota</taxon>
        <taxon>Fungi</taxon>
        <taxon>Dikarya</taxon>
        <taxon>Basidiomycota</taxon>
        <taxon>Agaricomycotina</taxon>
        <taxon>Agaricomycetes</taxon>
        <taxon>Agaricomycetidae</taxon>
        <taxon>Agaricales</taxon>
        <taxon>Agaricineae</taxon>
        <taxon>Hymenogastraceae</taxon>
        <taxon>Gymnopilus</taxon>
    </lineage>
</organism>
<dbReference type="Gene3D" id="3.30.460.10">
    <property type="entry name" value="Beta Polymerase, domain 2"/>
    <property type="match status" value="1"/>
</dbReference>
<evidence type="ECO:0000256" key="1">
    <source>
        <dbReference type="ARBA" id="ARBA00007265"/>
    </source>
</evidence>
<keyword evidence="2 5" id="KW-0808">Transferase</keyword>
<evidence type="ECO:0000256" key="5">
    <source>
        <dbReference type="RuleBase" id="RU003953"/>
    </source>
</evidence>